<gene>
    <name evidence="1" type="ORF">CfE428DRAFT_0268</name>
</gene>
<proteinExistence type="predicted"/>
<keyword evidence="2" id="KW-1185">Reference proteome</keyword>
<accession>B4CUA5</accession>
<name>B4CUA5_9BACT</name>
<dbReference type="Proteomes" id="UP000005824">
    <property type="component" value="Unassembled WGS sequence"/>
</dbReference>
<protein>
    <submittedName>
        <fullName evidence="1">Uncharacterized protein</fullName>
    </submittedName>
</protein>
<evidence type="ECO:0000313" key="1">
    <source>
        <dbReference type="EMBL" id="EDY22143.1"/>
    </source>
</evidence>
<comment type="caution">
    <text evidence="1">The sequence shown here is derived from an EMBL/GenBank/DDBJ whole genome shotgun (WGS) entry which is preliminary data.</text>
</comment>
<evidence type="ECO:0000313" key="2">
    <source>
        <dbReference type="Proteomes" id="UP000005824"/>
    </source>
</evidence>
<sequence>MLERGRETGQEEELGAWWRHELERLEEKKAQE</sequence>
<dbReference type="AlphaFoldDB" id="B4CUA5"/>
<reference evidence="1 2" key="1">
    <citation type="journal article" date="2011" name="J. Bacteriol.">
        <title>Genome sequence of Chthoniobacter flavus Ellin428, an aerobic heterotrophic soil bacterium.</title>
        <authorList>
            <person name="Kant R."/>
            <person name="van Passel M.W."/>
            <person name="Palva A."/>
            <person name="Lucas S."/>
            <person name="Lapidus A."/>
            <person name="Glavina Del Rio T."/>
            <person name="Dalin E."/>
            <person name="Tice H."/>
            <person name="Bruce D."/>
            <person name="Goodwin L."/>
            <person name="Pitluck S."/>
            <person name="Larimer F.W."/>
            <person name="Land M.L."/>
            <person name="Hauser L."/>
            <person name="Sangwan P."/>
            <person name="de Vos W.M."/>
            <person name="Janssen P.H."/>
            <person name="Smidt H."/>
        </authorList>
    </citation>
    <scope>NUCLEOTIDE SEQUENCE [LARGE SCALE GENOMIC DNA]</scope>
    <source>
        <strain evidence="1 2">Ellin428</strain>
    </source>
</reference>
<dbReference type="InParanoid" id="B4CUA5"/>
<organism evidence="1 2">
    <name type="scientific">Chthoniobacter flavus Ellin428</name>
    <dbReference type="NCBI Taxonomy" id="497964"/>
    <lineage>
        <taxon>Bacteria</taxon>
        <taxon>Pseudomonadati</taxon>
        <taxon>Verrucomicrobiota</taxon>
        <taxon>Spartobacteria</taxon>
        <taxon>Chthoniobacterales</taxon>
        <taxon>Chthoniobacteraceae</taxon>
        <taxon>Chthoniobacter</taxon>
    </lineage>
</organism>
<dbReference type="EMBL" id="ABVL01000001">
    <property type="protein sequence ID" value="EDY22143.1"/>
    <property type="molecule type" value="Genomic_DNA"/>
</dbReference>